<organism evidence="4 5">
    <name type="scientific">Archangium minus</name>
    <dbReference type="NCBI Taxonomy" id="83450"/>
    <lineage>
        <taxon>Bacteria</taxon>
        <taxon>Pseudomonadati</taxon>
        <taxon>Myxococcota</taxon>
        <taxon>Myxococcia</taxon>
        <taxon>Myxococcales</taxon>
        <taxon>Cystobacterineae</taxon>
        <taxon>Archangiaceae</taxon>
        <taxon>Archangium</taxon>
    </lineage>
</organism>
<keyword evidence="5" id="KW-1185">Reference proteome</keyword>
<evidence type="ECO:0000259" key="3">
    <source>
        <dbReference type="SMART" id="SM00822"/>
    </source>
</evidence>
<dbReference type="SUPFAM" id="SSF51735">
    <property type="entry name" value="NAD(P)-binding Rossmann-fold domains"/>
    <property type="match status" value="1"/>
</dbReference>
<dbReference type="InterPro" id="IPR057326">
    <property type="entry name" value="KR_dom"/>
</dbReference>
<dbReference type="InterPro" id="IPR020904">
    <property type="entry name" value="Sc_DH/Rdtase_CS"/>
</dbReference>
<dbReference type="PRINTS" id="PR00081">
    <property type="entry name" value="GDHRDH"/>
</dbReference>
<evidence type="ECO:0000256" key="2">
    <source>
        <dbReference type="ARBA" id="ARBA00023002"/>
    </source>
</evidence>
<evidence type="ECO:0000256" key="1">
    <source>
        <dbReference type="ARBA" id="ARBA00006484"/>
    </source>
</evidence>
<protein>
    <submittedName>
        <fullName evidence="4">SDR family oxidoreductase</fullName>
    </submittedName>
</protein>
<proteinExistence type="inferred from homology"/>
<dbReference type="Gene3D" id="3.40.50.720">
    <property type="entry name" value="NAD(P)-binding Rossmann-like Domain"/>
    <property type="match status" value="1"/>
</dbReference>
<keyword evidence="2" id="KW-0560">Oxidoreductase</keyword>
<dbReference type="PROSITE" id="PS00061">
    <property type="entry name" value="ADH_SHORT"/>
    <property type="match status" value="1"/>
</dbReference>
<dbReference type="InterPro" id="IPR036291">
    <property type="entry name" value="NAD(P)-bd_dom_sf"/>
</dbReference>
<name>A0ABY9WWT6_9BACT</name>
<sequence length="244" mass="25710">MRTAIVTGGSRGIGRAVVRKLAADGFRVIFTYSHDAAAANAVEEEEARLGGQVTAIRCDQAVPSEHAGLLERARPQPSDTPYLDALIVNAGIIDHGFIADTTEATFDRVFAVNVRGPFFLLREAFRHLKDGGRIVCISSTSTAWPSRGEAVYAASKGALEQVCRVASREFGARGITVNILSPGPTDTDMLRGAVDEGTLAALAHMTALGRVGTPTDVAGIVSLLLRPEAAWVTGQNIRADGGLT</sequence>
<dbReference type="EMBL" id="CP043494">
    <property type="protein sequence ID" value="WNG47594.1"/>
    <property type="molecule type" value="Genomic_DNA"/>
</dbReference>
<evidence type="ECO:0000313" key="4">
    <source>
        <dbReference type="EMBL" id="WNG47594.1"/>
    </source>
</evidence>
<dbReference type="RefSeq" id="WP_395804111.1">
    <property type="nucleotide sequence ID" value="NZ_CP043494.1"/>
</dbReference>
<dbReference type="Pfam" id="PF13561">
    <property type="entry name" value="adh_short_C2"/>
    <property type="match status" value="1"/>
</dbReference>
<dbReference type="Proteomes" id="UP001611383">
    <property type="component" value="Chromosome"/>
</dbReference>
<dbReference type="PANTHER" id="PTHR43639:SF1">
    <property type="entry name" value="SHORT-CHAIN DEHYDROGENASE_REDUCTASE FAMILY PROTEIN"/>
    <property type="match status" value="1"/>
</dbReference>
<comment type="similarity">
    <text evidence="1">Belongs to the short-chain dehydrogenases/reductases (SDR) family.</text>
</comment>
<accession>A0ABY9WWT6</accession>
<dbReference type="InterPro" id="IPR002347">
    <property type="entry name" value="SDR_fam"/>
</dbReference>
<evidence type="ECO:0000313" key="5">
    <source>
        <dbReference type="Proteomes" id="UP001611383"/>
    </source>
</evidence>
<gene>
    <name evidence="4" type="ORF">F0U60_28320</name>
</gene>
<feature type="domain" description="Ketoreductase" evidence="3">
    <location>
        <begin position="2"/>
        <end position="185"/>
    </location>
</feature>
<dbReference type="SMART" id="SM00822">
    <property type="entry name" value="PKS_KR"/>
    <property type="match status" value="1"/>
</dbReference>
<reference evidence="4 5" key="1">
    <citation type="submission" date="2019-08" db="EMBL/GenBank/DDBJ databases">
        <title>Archangium and Cystobacter genomes.</title>
        <authorList>
            <person name="Chen I.-C.K."/>
            <person name="Wielgoss S."/>
        </authorList>
    </citation>
    <scope>NUCLEOTIDE SEQUENCE [LARGE SCALE GENOMIC DNA]</scope>
    <source>
        <strain evidence="4 5">Cbm 6</strain>
    </source>
</reference>
<dbReference type="PANTHER" id="PTHR43639">
    <property type="entry name" value="OXIDOREDUCTASE, SHORT-CHAIN DEHYDROGENASE/REDUCTASE FAMILY (AFU_ORTHOLOGUE AFUA_5G02870)"/>
    <property type="match status" value="1"/>
</dbReference>